<reference evidence="2" key="2">
    <citation type="submission" date="2013-07" db="EMBL/GenBank/DDBJ databases">
        <authorList>
            <consortium name="The Broad Institute Genome Sequencing Platform"/>
            <person name="Cuomo C."/>
            <person name="Litvintseva A."/>
            <person name="Chen Y."/>
            <person name="Heitman J."/>
            <person name="Sun S."/>
            <person name="Springer D."/>
            <person name="Dromer F."/>
            <person name="Young S.K."/>
            <person name="Zeng Q."/>
            <person name="Gargeya S."/>
            <person name="Fitzgerald M."/>
            <person name="Abouelleil A."/>
            <person name="Alvarado L."/>
            <person name="Berlin A.M."/>
            <person name="Chapman S.B."/>
            <person name="Dewar J."/>
            <person name="Goldberg J."/>
            <person name="Griggs A."/>
            <person name="Gujja S."/>
            <person name="Hansen M."/>
            <person name="Howarth C."/>
            <person name="Imamovic A."/>
            <person name="Larimer J."/>
            <person name="McCowan C."/>
            <person name="Murphy C."/>
            <person name="Pearson M."/>
            <person name="Priest M."/>
            <person name="Roberts A."/>
            <person name="Saif S."/>
            <person name="Shea T."/>
            <person name="Sykes S."/>
            <person name="Wortman J."/>
            <person name="Nusbaum C."/>
            <person name="Birren B."/>
        </authorList>
    </citation>
    <scope>NUCLEOTIDE SEQUENCE</scope>
    <source>
        <strain evidence="2">CBS 10118</strain>
    </source>
</reference>
<dbReference type="EMBL" id="KI894024">
    <property type="protein sequence ID" value="OCF23205.1"/>
    <property type="molecule type" value="Genomic_DNA"/>
</dbReference>
<evidence type="ECO:0000313" key="2">
    <source>
        <dbReference type="EMBL" id="WVW86037.1"/>
    </source>
</evidence>
<protein>
    <submittedName>
        <fullName evidence="1">Uncharacterized protein</fullName>
    </submittedName>
</protein>
<name>A0A1B9FWQ2_9TREE</name>
<dbReference type="Proteomes" id="UP000092730">
    <property type="component" value="Chromosome 7"/>
</dbReference>
<evidence type="ECO:0000313" key="1">
    <source>
        <dbReference type="EMBL" id="OCF23205.1"/>
    </source>
</evidence>
<reference evidence="2" key="4">
    <citation type="submission" date="2024-02" db="EMBL/GenBank/DDBJ databases">
        <title>Comparative genomics of Cryptococcus and Kwoniella reveals pathogenesis evolution and contrasting modes of karyotype evolution via chromosome fusion or intercentromeric recombination.</title>
        <authorList>
            <person name="Coelho M.A."/>
            <person name="David-Palma M."/>
            <person name="Shea T."/>
            <person name="Bowers K."/>
            <person name="McGinley-Smith S."/>
            <person name="Mohammad A.W."/>
            <person name="Gnirke A."/>
            <person name="Yurkov A.M."/>
            <person name="Nowrousian M."/>
            <person name="Sun S."/>
            <person name="Cuomo C.A."/>
            <person name="Heitman J."/>
        </authorList>
    </citation>
    <scope>NUCLEOTIDE SEQUENCE</scope>
    <source>
        <strain evidence="2">CBS 10118</strain>
    </source>
</reference>
<dbReference type="VEuPathDB" id="FungiDB:I302_07559"/>
<dbReference type="EMBL" id="CP144547">
    <property type="protein sequence ID" value="WVW86037.1"/>
    <property type="molecule type" value="Genomic_DNA"/>
</dbReference>
<evidence type="ECO:0000313" key="3">
    <source>
        <dbReference type="Proteomes" id="UP000092730"/>
    </source>
</evidence>
<sequence length="162" mass="16920">MGSITTTGFCSVTGRYAAYGILCSPGTWGSTGACAWCDATTQTVYTNPSNPSYYTFQCDPSGSDNSMACTLFSLCSQAGPGYYPAPASSIQTPDYGECSTVKYVTSIILLEPGGAAMYTPRVTIQPYEMTISLPTATTTRAQVIGGPCARPYDRPASCGGVD</sequence>
<reference evidence="1" key="1">
    <citation type="submission" date="2013-07" db="EMBL/GenBank/DDBJ databases">
        <title>The Genome Sequence of Cryptococcus bestiolae CBS10118.</title>
        <authorList>
            <consortium name="The Broad Institute Genome Sequencing Platform"/>
            <person name="Cuomo C."/>
            <person name="Litvintseva A."/>
            <person name="Chen Y."/>
            <person name="Heitman J."/>
            <person name="Sun S."/>
            <person name="Springer D."/>
            <person name="Dromer F."/>
            <person name="Young S.K."/>
            <person name="Zeng Q."/>
            <person name="Gargeya S."/>
            <person name="Fitzgerald M."/>
            <person name="Abouelleil A."/>
            <person name="Alvarado L."/>
            <person name="Berlin A.M."/>
            <person name="Chapman S.B."/>
            <person name="Dewar J."/>
            <person name="Goldberg J."/>
            <person name="Griggs A."/>
            <person name="Gujja S."/>
            <person name="Hansen M."/>
            <person name="Howarth C."/>
            <person name="Imamovic A."/>
            <person name="Larimer J."/>
            <person name="McCowan C."/>
            <person name="Murphy C."/>
            <person name="Pearson M."/>
            <person name="Priest M."/>
            <person name="Roberts A."/>
            <person name="Saif S."/>
            <person name="Shea T."/>
            <person name="Sykes S."/>
            <person name="Wortman J."/>
            <person name="Nusbaum C."/>
            <person name="Birren B."/>
        </authorList>
    </citation>
    <scope>NUCLEOTIDE SEQUENCE [LARGE SCALE GENOMIC DNA]</scope>
    <source>
        <strain evidence="1">CBS 10118</strain>
    </source>
</reference>
<dbReference type="RefSeq" id="XP_019044275.1">
    <property type="nucleotide sequence ID" value="XM_019194152.1"/>
</dbReference>
<proteinExistence type="predicted"/>
<gene>
    <name evidence="1" type="ORF">I302_07559</name>
    <name evidence="2" type="ORF">I302_108075</name>
</gene>
<dbReference type="GeneID" id="30211958"/>
<organism evidence="1">
    <name type="scientific">Kwoniella bestiolae CBS 10118</name>
    <dbReference type="NCBI Taxonomy" id="1296100"/>
    <lineage>
        <taxon>Eukaryota</taxon>
        <taxon>Fungi</taxon>
        <taxon>Dikarya</taxon>
        <taxon>Basidiomycota</taxon>
        <taxon>Agaricomycotina</taxon>
        <taxon>Tremellomycetes</taxon>
        <taxon>Tremellales</taxon>
        <taxon>Cryptococcaceae</taxon>
        <taxon>Kwoniella</taxon>
    </lineage>
</organism>
<keyword evidence="3" id="KW-1185">Reference proteome</keyword>
<reference evidence="1" key="3">
    <citation type="submission" date="2014-01" db="EMBL/GenBank/DDBJ databases">
        <title>Evolution of pathogenesis and genome organization in the Tremellales.</title>
        <authorList>
            <person name="Cuomo C."/>
            <person name="Litvintseva A."/>
            <person name="Heitman J."/>
            <person name="Chen Y."/>
            <person name="Sun S."/>
            <person name="Springer D."/>
            <person name="Dromer F."/>
            <person name="Young S."/>
            <person name="Zeng Q."/>
            <person name="Chapman S."/>
            <person name="Gujja S."/>
            <person name="Saif S."/>
            <person name="Birren B."/>
        </authorList>
    </citation>
    <scope>NUCLEOTIDE SEQUENCE</scope>
    <source>
        <strain evidence="1">CBS 10118</strain>
    </source>
</reference>
<accession>A0A1B9FWQ2</accession>
<dbReference type="AlphaFoldDB" id="A0A1B9FWQ2"/>
<dbReference type="KEGG" id="kbi:30211958"/>